<sequence>MKRTQSARRSMQIKAMLSLGMLVGLGAVSTLASWTGGATATAHITAATVSLGIGGTAGGATTYTVPITGSNWYPGMSQAQKLVVTNTSTVAVPYSISGSFTDVPAAGLGLAMTLLVSDGAVQGTTSNATCSGAQILKKDAMAAFTAPVNRGSLAAGASDTFCVQYQLPLGAANTLQGATTSMTLTFTATVGS</sequence>
<dbReference type="AlphaFoldDB" id="A0A2V5ILX3"/>
<organism evidence="1 2">
    <name type="scientific">Arthrobacter psychrolactophilus</name>
    <dbReference type="NCBI Taxonomy" id="92442"/>
    <lineage>
        <taxon>Bacteria</taxon>
        <taxon>Bacillati</taxon>
        <taxon>Actinomycetota</taxon>
        <taxon>Actinomycetes</taxon>
        <taxon>Micrococcales</taxon>
        <taxon>Micrococcaceae</taxon>
        <taxon>Arthrobacter</taxon>
    </lineage>
</organism>
<dbReference type="OrthoDB" id="4951771at2"/>
<dbReference type="Proteomes" id="UP000247980">
    <property type="component" value="Unassembled WGS sequence"/>
</dbReference>
<reference evidence="1 2" key="1">
    <citation type="submission" date="2018-05" db="EMBL/GenBank/DDBJ databases">
        <title>Genetic diversity of glacier-inhabiting Cryobacterium bacteria in China and description of Cryobacterium mengkeensis sp. nov. and Arthrobacter glacialis sp. nov.</title>
        <authorList>
            <person name="Liu Q."/>
            <person name="Xin Y.-H."/>
        </authorList>
    </citation>
    <scope>NUCLEOTIDE SEQUENCE [LARGE SCALE GENOMIC DNA]</scope>
    <source>
        <strain evidence="1 2">B7</strain>
    </source>
</reference>
<dbReference type="RefSeq" id="WP_110486165.1">
    <property type="nucleotide sequence ID" value="NZ_QJVC01000019.1"/>
</dbReference>
<accession>A0A2V5ILX3</accession>
<dbReference type="EMBL" id="QJVC01000019">
    <property type="protein sequence ID" value="PYI37605.1"/>
    <property type="molecule type" value="Genomic_DNA"/>
</dbReference>
<evidence type="ECO:0008006" key="3">
    <source>
        <dbReference type="Google" id="ProtNLM"/>
    </source>
</evidence>
<protein>
    <recommendedName>
        <fullName evidence="3">SipW-cognate class signal peptide</fullName>
    </recommendedName>
</protein>
<evidence type="ECO:0000313" key="2">
    <source>
        <dbReference type="Proteomes" id="UP000247980"/>
    </source>
</evidence>
<proteinExistence type="predicted"/>
<gene>
    <name evidence="1" type="ORF">CVS30_14485</name>
</gene>
<keyword evidence="2" id="KW-1185">Reference proteome</keyword>
<name>A0A2V5ILX3_9MICC</name>
<comment type="caution">
    <text evidence="1">The sequence shown here is derived from an EMBL/GenBank/DDBJ whole genome shotgun (WGS) entry which is preliminary data.</text>
</comment>
<evidence type="ECO:0000313" key="1">
    <source>
        <dbReference type="EMBL" id="PYI37605.1"/>
    </source>
</evidence>